<dbReference type="AlphaFoldDB" id="A0A9W6HUH3"/>
<dbReference type="EMBL" id="BSET01000002">
    <property type="protein sequence ID" value="GLK02612.1"/>
    <property type="molecule type" value="Genomic_DNA"/>
</dbReference>
<evidence type="ECO:0000313" key="3">
    <source>
        <dbReference type="EMBL" id="GLK02612.1"/>
    </source>
</evidence>
<comment type="caution">
    <text evidence="3">The sequence shown here is derived from an EMBL/GenBank/DDBJ whole genome shotgun (WGS) entry which is preliminary data.</text>
</comment>
<dbReference type="CDD" id="cd20736">
    <property type="entry name" value="PoNe_Nuclease"/>
    <property type="match status" value="1"/>
</dbReference>
<protein>
    <recommendedName>
        <fullName evidence="2">UPF0102 protein GCM10017596_23270</fullName>
    </recommendedName>
</protein>
<evidence type="ECO:0000256" key="1">
    <source>
        <dbReference type="ARBA" id="ARBA00006738"/>
    </source>
</evidence>
<dbReference type="Gene3D" id="3.40.1350.10">
    <property type="match status" value="1"/>
</dbReference>
<gene>
    <name evidence="3" type="ORF">GCM10017596_23270</name>
</gene>
<dbReference type="HAMAP" id="MF_00048">
    <property type="entry name" value="UPF0102"/>
    <property type="match status" value="1"/>
</dbReference>
<keyword evidence="4" id="KW-1185">Reference proteome</keyword>
<comment type="similarity">
    <text evidence="1 2">Belongs to the UPF0102 family.</text>
</comment>
<accession>A0A9W6HUH3</accession>
<organism evidence="3 4">
    <name type="scientific">Microbacterium keratanolyticum</name>
    <dbReference type="NCBI Taxonomy" id="67574"/>
    <lineage>
        <taxon>Bacteria</taxon>
        <taxon>Bacillati</taxon>
        <taxon>Actinomycetota</taxon>
        <taxon>Actinomycetes</taxon>
        <taxon>Micrococcales</taxon>
        <taxon>Microbacteriaceae</taxon>
        <taxon>Microbacterium</taxon>
    </lineage>
</organism>
<dbReference type="PANTHER" id="PTHR34039">
    <property type="entry name" value="UPF0102 PROTEIN YRAN"/>
    <property type="match status" value="1"/>
</dbReference>
<reference evidence="3" key="1">
    <citation type="journal article" date="2014" name="Int. J. Syst. Evol. Microbiol.">
        <title>Complete genome sequence of Corynebacterium casei LMG S-19264T (=DSM 44701T), isolated from a smear-ripened cheese.</title>
        <authorList>
            <consortium name="US DOE Joint Genome Institute (JGI-PGF)"/>
            <person name="Walter F."/>
            <person name="Albersmeier A."/>
            <person name="Kalinowski J."/>
            <person name="Ruckert C."/>
        </authorList>
    </citation>
    <scope>NUCLEOTIDE SEQUENCE</scope>
    <source>
        <strain evidence="3">VKM Ac-1958</strain>
    </source>
</reference>
<dbReference type="NCBIfam" id="NF009154">
    <property type="entry name" value="PRK12497.3-3"/>
    <property type="match status" value="1"/>
</dbReference>
<dbReference type="PANTHER" id="PTHR34039:SF1">
    <property type="entry name" value="UPF0102 PROTEIN YRAN"/>
    <property type="match status" value="1"/>
</dbReference>
<dbReference type="InterPro" id="IPR003509">
    <property type="entry name" value="UPF0102_YraN-like"/>
</dbReference>
<dbReference type="Proteomes" id="UP001142325">
    <property type="component" value="Unassembled WGS sequence"/>
</dbReference>
<sequence>MGRAGEDRAASYLTARGYRIVERNWRCAQGEIDIIATRDGVVSFVEVKTRTSIAFGHPFDAIDARKRERMWRLAYAWAGTNPGGGARPLRLGVIGIIGADPARGTIEHLEDLR</sequence>
<dbReference type="InterPro" id="IPR011856">
    <property type="entry name" value="tRNA_endonuc-like_dom_sf"/>
</dbReference>
<evidence type="ECO:0000313" key="4">
    <source>
        <dbReference type="Proteomes" id="UP001142325"/>
    </source>
</evidence>
<dbReference type="GO" id="GO:0003676">
    <property type="term" value="F:nucleic acid binding"/>
    <property type="evidence" value="ECO:0007669"/>
    <property type="project" value="InterPro"/>
</dbReference>
<dbReference type="InterPro" id="IPR011335">
    <property type="entry name" value="Restrct_endonuc-II-like"/>
</dbReference>
<evidence type="ECO:0000256" key="2">
    <source>
        <dbReference type="HAMAP-Rule" id="MF_00048"/>
    </source>
</evidence>
<proteinExistence type="inferred from homology"/>
<reference evidence="3" key="2">
    <citation type="submission" date="2023-01" db="EMBL/GenBank/DDBJ databases">
        <authorList>
            <person name="Sun Q."/>
            <person name="Evtushenko L."/>
        </authorList>
    </citation>
    <scope>NUCLEOTIDE SEQUENCE</scope>
    <source>
        <strain evidence="3">VKM Ac-1958</strain>
    </source>
</reference>
<dbReference type="Pfam" id="PF02021">
    <property type="entry name" value="UPF0102"/>
    <property type="match status" value="1"/>
</dbReference>
<dbReference type="SUPFAM" id="SSF52980">
    <property type="entry name" value="Restriction endonuclease-like"/>
    <property type="match status" value="1"/>
</dbReference>
<name>A0A9W6HUH3_9MICO</name>